<comment type="subcellular location">
    <subcellularLocation>
        <location evidence="1">Mitochondrion membrane</location>
        <topology evidence="1">Multi-pass membrane protein</topology>
    </subcellularLocation>
</comment>
<evidence type="ECO:0000256" key="14">
    <source>
        <dbReference type="ARBA" id="ARBA00031019"/>
    </source>
</evidence>
<organism evidence="17">
    <name type="scientific">Conus gloriamaris</name>
    <name type="common">Glory-of-the-Sea cone</name>
    <dbReference type="NCBI Taxonomy" id="37336"/>
    <lineage>
        <taxon>Eukaryota</taxon>
        <taxon>Metazoa</taxon>
        <taxon>Spiralia</taxon>
        <taxon>Lophotrochozoa</taxon>
        <taxon>Mollusca</taxon>
        <taxon>Gastropoda</taxon>
        <taxon>Caenogastropoda</taxon>
        <taxon>Neogastropoda</taxon>
        <taxon>Conoidea</taxon>
        <taxon>Conidae</taxon>
        <taxon>Conus</taxon>
        <taxon>Cylinder</taxon>
    </lineage>
</organism>
<reference evidence="17" key="1">
    <citation type="submission" date="2016-03" db="EMBL/GenBank/DDBJ databases">
        <title>The complete mitochondrial genome of Conus gloriamaris (Neogastropoda: Conidae).</title>
        <authorList>
            <person name="Chen P.-W."/>
            <person name="Hsiao S.-T."/>
            <person name="Chen K.-S."/>
            <person name="Tseng C.-T."/>
            <person name="Wu W.-L."/>
            <person name="Hwang D.-F."/>
        </authorList>
    </citation>
    <scope>NUCLEOTIDE SEQUENCE</scope>
</reference>
<comment type="catalytic activity">
    <reaction evidence="15">
        <text>a ubiquinone + NADH + 5 H(+)(in) = a ubiquinol + NAD(+) + 4 H(+)(out)</text>
        <dbReference type="Rhea" id="RHEA:29091"/>
        <dbReference type="Rhea" id="RHEA-COMP:9565"/>
        <dbReference type="Rhea" id="RHEA-COMP:9566"/>
        <dbReference type="ChEBI" id="CHEBI:15378"/>
        <dbReference type="ChEBI" id="CHEBI:16389"/>
        <dbReference type="ChEBI" id="CHEBI:17976"/>
        <dbReference type="ChEBI" id="CHEBI:57540"/>
        <dbReference type="ChEBI" id="CHEBI:57945"/>
        <dbReference type="EC" id="7.1.1.2"/>
    </reaction>
</comment>
<keyword evidence="5" id="KW-0813">Transport</keyword>
<dbReference type="GeneID" id="27911306"/>
<keyword evidence="12 17" id="KW-0496">Mitochondrion</keyword>
<evidence type="ECO:0000256" key="3">
    <source>
        <dbReference type="ARBA" id="ARBA00012944"/>
    </source>
</evidence>
<evidence type="ECO:0000256" key="2">
    <source>
        <dbReference type="ARBA" id="ARBA00005698"/>
    </source>
</evidence>
<sequence length="166" mass="18711">MSSLFIITLTLSTLLILPMMSQPLSLGLVIMISTLFMCMISGMTTSAWYGYILFLIYVGGLLVMFAYVAALSPNVLFGGMTPLFSLIIFFPVLLVFLYFYYLKDSSYLSFYSSFSKLMYLKVYGVELISPYMISVLIGLGTILLINLIVVAKICYYQQASLRPFKM</sequence>
<evidence type="ECO:0000256" key="15">
    <source>
        <dbReference type="ARBA" id="ARBA00049551"/>
    </source>
</evidence>
<accession>A0A168S1D1</accession>
<dbReference type="RefSeq" id="YP_009254284.1">
    <property type="nucleotide sequence ID" value="NC_030213.1"/>
</dbReference>
<proteinExistence type="inferred from homology"/>
<evidence type="ECO:0000313" key="17">
    <source>
        <dbReference type="EMBL" id="ANC65467.1"/>
    </source>
</evidence>
<dbReference type="CTD" id="4541"/>
<dbReference type="GO" id="GO:0031966">
    <property type="term" value="C:mitochondrial membrane"/>
    <property type="evidence" value="ECO:0007669"/>
    <property type="project" value="UniProtKB-SubCell"/>
</dbReference>
<evidence type="ECO:0000256" key="16">
    <source>
        <dbReference type="SAM" id="Phobius"/>
    </source>
</evidence>
<keyword evidence="9" id="KW-0249">Electron transport</keyword>
<dbReference type="AlphaFoldDB" id="A0A168S1D1"/>
<evidence type="ECO:0000256" key="10">
    <source>
        <dbReference type="ARBA" id="ARBA00022989"/>
    </source>
</evidence>
<comment type="similarity">
    <text evidence="2">Belongs to the complex I subunit 6 family.</text>
</comment>
<feature type="transmembrane region" description="Helical" evidence="16">
    <location>
        <begin position="83"/>
        <end position="101"/>
    </location>
</feature>
<evidence type="ECO:0000256" key="9">
    <source>
        <dbReference type="ARBA" id="ARBA00022982"/>
    </source>
</evidence>
<evidence type="ECO:0000256" key="6">
    <source>
        <dbReference type="ARBA" id="ARBA00022660"/>
    </source>
</evidence>
<keyword evidence="8" id="KW-1278">Translocase</keyword>
<evidence type="ECO:0000256" key="4">
    <source>
        <dbReference type="ARBA" id="ARBA00021095"/>
    </source>
</evidence>
<dbReference type="PANTHER" id="PTHR11435">
    <property type="entry name" value="NADH UBIQUINONE OXIDOREDUCTASE SUBUNIT ND6"/>
    <property type="match status" value="1"/>
</dbReference>
<dbReference type="EMBL" id="KU996360">
    <property type="protein sequence ID" value="ANC65467.1"/>
    <property type="molecule type" value="Genomic_DNA"/>
</dbReference>
<evidence type="ECO:0000256" key="7">
    <source>
        <dbReference type="ARBA" id="ARBA00022692"/>
    </source>
</evidence>
<evidence type="ECO:0000256" key="1">
    <source>
        <dbReference type="ARBA" id="ARBA00004225"/>
    </source>
</evidence>
<dbReference type="PANTHER" id="PTHR11435:SF1">
    <property type="entry name" value="NADH-UBIQUINONE OXIDOREDUCTASE CHAIN 6"/>
    <property type="match status" value="1"/>
</dbReference>
<protein>
    <recommendedName>
        <fullName evidence="4">NADH-ubiquinone oxidoreductase chain 6</fullName>
        <ecNumber evidence="3">7.1.1.2</ecNumber>
    </recommendedName>
    <alternativeName>
        <fullName evidence="14">NADH dehydrogenase subunit 6</fullName>
    </alternativeName>
</protein>
<evidence type="ECO:0000256" key="11">
    <source>
        <dbReference type="ARBA" id="ARBA00023027"/>
    </source>
</evidence>
<keyword evidence="7 16" id="KW-0812">Transmembrane</keyword>
<name>A0A168S1D1_CONGL</name>
<feature type="transmembrane region" description="Helical" evidence="16">
    <location>
        <begin position="131"/>
        <end position="156"/>
    </location>
</feature>
<keyword evidence="13 16" id="KW-0472">Membrane</keyword>
<dbReference type="InterPro" id="IPR050269">
    <property type="entry name" value="ComplexI_Subunit6"/>
</dbReference>
<evidence type="ECO:0000256" key="13">
    <source>
        <dbReference type="ARBA" id="ARBA00023136"/>
    </source>
</evidence>
<dbReference type="GO" id="GO:0008137">
    <property type="term" value="F:NADH dehydrogenase (ubiquinone) activity"/>
    <property type="evidence" value="ECO:0007669"/>
    <property type="project" value="UniProtKB-EC"/>
</dbReference>
<feature type="transmembrane region" description="Helical" evidence="16">
    <location>
        <begin position="51"/>
        <end position="71"/>
    </location>
</feature>
<dbReference type="EC" id="7.1.1.2" evidence="3"/>
<keyword evidence="11" id="KW-0520">NAD</keyword>
<evidence type="ECO:0000256" key="12">
    <source>
        <dbReference type="ARBA" id="ARBA00023128"/>
    </source>
</evidence>
<geneLocation type="mitochondrion" evidence="17"/>
<evidence type="ECO:0000256" key="5">
    <source>
        <dbReference type="ARBA" id="ARBA00022448"/>
    </source>
</evidence>
<keyword evidence="6" id="KW-0679">Respiratory chain</keyword>
<evidence type="ECO:0000256" key="8">
    <source>
        <dbReference type="ARBA" id="ARBA00022967"/>
    </source>
</evidence>
<gene>
    <name evidence="17" type="primary">ND6</name>
</gene>
<keyword evidence="10 16" id="KW-1133">Transmembrane helix</keyword>